<dbReference type="Gene3D" id="3.40.50.150">
    <property type="entry name" value="Vaccinia Virus protein VP39"/>
    <property type="match status" value="1"/>
</dbReference>
<reference evidence="2" key="1">
    <citation type="submission" date="2022-05" db="EMBL/GenBank/DDBJ databases">
        <authorList>
            <person name="Jo J.-H."/>
            <person name="Im W.-T."/>
        </authorList>
    </citation>
    <scope>NUCLEOTIDE SEQUENCE</scope>
    <source>
        <strain evidence="2">RB56-2</strain>
    </source>
</reference>
<gene>
    <name evidence="2" type="ORF">LZ518_01610</name>
</gene>
<keyword evidence="2" id="KW-0808">Transferase</keyword>
<accession>A0ABT0S6T9</accession>
<comment type="caution">
    <text evidence="2">The sequence shown here is derived from an EMBL/GenBank/DDBJ whole genome shotgun (WGS) entry which is preliminary data.</text>
</comment>
<dbReference type="EMBL" id="JAMGBB010000001">
    <property type="protein sequence ID" value="MCL6739836.1"/>
    <property type="molecule type" value="Genomic_DNA"/>
</dbReference>
<sequence>MKNIDHATVEGFGREWDSFDQSALSDADAQSMFGDYFSMFDFTDLGEGFDLGCGSGRWAKLVAPRCRTLHCIDPSDAIEVARRNLSDCPNVTFHRASADDIPLADGSQNFGYSLGVLHHIPDPEVALRNAVAKLKPGGQFLLYIYYRFDNRPLWFRLLWRGSDIGRRVVSNLPFSARKGVAGAIAATTYWPLARVARLVEKSGRDPSSIPLNWYRNLSFYTMRTDALDRFGTRLEQRFTRAEIQAMMERCGLENIRFSDRAPYWVALGTRCASSVA</sequence>
<name>A0ABT0S6T9_9SPHN</name>
<dbReference type="PANTHER" id="PTHR43591">
    <property type="entry name" value="METHYLTRANSFERASE"/>
    <property type="match status" value="1"/>
</dbReference>
<evidence type="ECO:0000313" key="3">
    <source>
        <dbReference type="Proteomes" id="UP001165383"/>
    </source>
</evidence>
<dbReference type="CDD" id="cd02440">
    <property type="entry name" value="AdoMet_MTases"/>
    <property type="match status" value="1"/>
</dbReference>
<organism evidence="2 3">
    <name type="scientific">Sphingomonas brevis</name>
    <dbReference type="NCBI Taxonomy" id="2908206"/>
    <lineage>
        <taxon>Bacteria</taxon>
        <taxon>Pseudomonadati</taxon>
        <taxon>Pseudomonadota</taxon>
        <taxon>Alphaproteobacteria</taxon>
        <taxon>Sphingomonadales</taxon>
        <taxon>Sphingomonadaceae</taxon>
        <taxon>Sphingomonas</taxon>
    </lineage>
</organism>
<protein>
    <submittedName>
        <fullName evidence="2">Class I SAM-dependent methyltransferase</fullName>
    </submittedName>
</protein>
<dbReference type="GO" id="GO:0032259">
    <property type="term" value="P:methylation"/>
    <property type="evidence" value="ECO:0007669"/>
    <property type="project" value="UniProtKB-KW"/>
</dbReference>
<dbReference type="Pfam" id="PF08241">
    <property type="entry name" value="Methyltransf_11"/>
    <property type="match status" value="1"/>
</dbReference>
<dbReference type="InterPro" id="IPR029063">
    <property type="entry name" value="SAM-dependent_MTases_sf"/>
</dbReference>
<keyword evidence="2" id="KW-0489">Methyltransferase</keyword>
<feature type="domain" description="Methyltransferase type 11" evidence="1">
    <location>
        <begin position="50"/>
        <end position="141"/>
    </location>
</feature>
<dbReference type="GO" id="GO:0008168">
    <property type="term" value="F:methyltransferase activity"/>
    <property type="evidence" value="ECO:0007669"/>
    <property type="project" value="UniProtKB-KW"/>
</dbReference>
<dbReference type="SUPFAM" id="SSF53335">
    <property type="entry name" value="S-adenosyl-L-methionine-dependent methyltransferases"/>
    <property type="match status" value="1"/>
</dbReference>
<keyword evidence="3" id="KW-1185">Reference proteome</keyword>
<dbReference type="Proteomes" id="UP001165383">
    <property type="component" value="Unassembled WGS sequence"/>
</dbReference>
<dbReference type="InterPro" id="IPR013216">
    <property type="entry name" value="Methyltransf_11"/>
</dbReference>
<proteinExistence type="predicted"/>
<evidence type="ECO:0000313" key="2">
    <source>
        <dbReference type="EMBL" id="MCL6739836.1"/>
    </source>
</evidence>
<dbReference type="RefSeq" id="WP_249914308.1">
    <property type="nucleotide sequence ID" value="NZ_JAMGBB010000001.1"/>
</dbReference>
<evidence type="ECO:0000259" key="1">
    <source>
        <dbReference type="Pfam" id="PF08241"/>
    </source>
</evidence>